<dbReference type="CDD" id="cd02440">
    <property type="entry name" value="AdoMet_MTases"/>
    <property type="match status" value="1"/>
</dbReference>
<evidence type="ECO:0000256" key="5">
    <source>
        <dbReference type="ARBA" id="ARBA00022691"/>
    </source>
</evidence>
<dbReference type="GO" id="GO:0008276">
    <property type="term" value="F:protein methyltransferase activity"/>
    <property type="evidence" value="ECO:0007669"/>
    <property type="project" value="InterPro"/>
</dbReference>
<organism evidence="7 8">
    <name type="scientific">Desulfoscipio geothermicus DSM 3669</name>
    <dbReference type="NCBI Taxonomy" id="1121426"/>
    <lineage>
        <taxon>Bacteria</taxon>
        <taxon>Bacillati</taxon>
        <taxon>Bacillota</taxon>
        <taxon>Clostridia</taxon>
        <taxon>Eubacteriales</taxon>
        <taxon>Desulfallaceae</taxon>
        <taxon>Desulfoscipio</taxon>
    </lineage>
</organism>
<dbReference type="AlphaFoldDB" id="A0A1I6DMA6"/>
<evidence type="ECO:0000259" key="6">
    <source>
        <dbReference type="Pfam" id="PF13847"/>
    </source>
</evidence>
<accession>A0A1I6DMA6</accession>
<dbReference type="GO" id="GO:0032259">
    <property type="term" value="P:methylation"/>
    <property type="evidence" value="ECO:0007669"/>
    <property type="project" value="UniProtKB-KW"/>
</dbReference>
<dbReference type="EMBL" id="FOYM01000013">
    <property type="protein sequence ID" value="SFR06559.1"/>
    <property type="molecule type" value="Genomic_DNA"/>
</dbReference>
<dbReference type="InterPro" id="IPR029063">
    <property type="entry name" value="SAM-dependent_MTases_sf"/>
</dbReference>
<evidence type="ECO:0000256" key="2">
    <source>
        <dbReference type="ARBA" id="ARBA00022573"/>
    </source>
</evidence>
<keyword evidence="2" id="KW-0169">Cobalamin biosynthesis</keyword>
<dbReference type="InterPro" id="IPR025714">
    <property type="entry name" value="Methyltranfer_dom"/>
</dbReference>
<sequence length="198" mass="21539">MNDQWPYSTPGIADELFNRNEVPMTKEEVRVLTLAKARLAPRQTVWDIGSGTGSLSVEAALLVPGGTVYAVERTPRGLEATQSNIAKFAVANVVLISGAAPEALQELPDPHRVIIGGSGGRLAEIFQLVMHRLQPGGRVVVNAVTLETLAVCQQFLSEWGGELIQVNISRVASVGKVHMWRALNPIYIYTAEKNREEV</sequence>
<dbReference type="Pfam" id="PF13847">
    <property type="entry name" value="Methyltransf_31"/>
    <property type="match status" value="1"/>
</dbReference>
<keyword evidence="4 7" id="KW-0808">Transferase</keyword>
<dbReference type="OrthoDB" id="9780707at2"/>
<dbReference type="PANTHER" id="PTHR43182:SF1">
    <property type="entry name" value="COBALT-PRECORRIN-7 C(5)-METHYLTRANSFERASE"/>
    <property type="match status" value="1"/>
</dbReference>
<comment type="pathway">
    <text evidence="1">Cofactor biosynthesis; adenosylcobalamin biosynthesis.</text>
</comment>
<evidence type="ECO:0000256" key="3">
    <source>
        <dbReference type="ARBA" id="ARBA00022603"/>
    </source>
</evidence>
<evidence type="ECO:0000313" key="8">
    <source>
        <dbReference type="Proteomes" id="UP000199584"/>
    </source>
</evidence>
<reference evidence="8" key="1">
    <citation type="submission" date="2016-10" db="EMBL/GenBank/DDBJ databases">
        <authorList>
            <person name="Varghese N."/>
            <person name="Submissions S."/>
        </authorList>
    </citation>
    <scope>NUCLEOTIDE SEQUENCE [LARGE SCALE GENOMIC DNA]</scope>
    <source>
        <strain evidence="8">DSM 3669</strain>
    </source>
</reference>
<evidence type="ECO:0000256" key="4">
    <source>
        <dbReference type="ARBA" id="ARBA00022679"/>
    </source>
</evidence>
<proteinExistence type="predicted"/>
<dbReference type="InterPro" id="IPR050714">
    <property type="entry name" value="Cobalamin_biosynth_MTase"/>
</dbReference>
<dbReference type="GO" id="GO:0009236">
    <property type="term" value="P:cobalamin biosynthetic process"/>
    <property type="evidence" value="ECO:0007669"/>
    <property type="project" value="UniProtKB-UniPathway"/>
</dbReference>
<dbReference type="RefSeq" id="WP_092483355.1">
    <property type="nucleotide sequence ID" value="NZ_FOYM01000013.1"/>
</dbReference>
<keyword evidence="8" id="KW-1185">Reference proteome</keyword>
<evidence type="ECO:0000313" key="7">
    <source>
        <dbReference type="EMBL" id="SFR06559.1"/>
    </source>
</evidence>
<gene>
    <name evidence="7" type="ORF">SAMN05660706_11383</name>
</gene>
<dbReference type="Proteomes" id="UP000199584">
    <property type="component" value="Unassembled WGS sequence"/>
</dbReference>
<evidence type="ECO:0000256" key="1">
    <source>
        <dbReference type="ARBA" id="ARBA00004953"/>
    </source>
</evidence>
<protein>
    <submittedName>
        <fullName evidence="7">Cobalt-precorrin 7 C15-methyltransferase</fullName>
    </submittedName>
</protein>
<keyword evidence="3 7" id="KW-0489">Methyltransferase</keyword>
<dbReference type="PANTHER" id="PTHR43182">
    <property type="entry name" value="COBALT-PRECORRIN-6B C(15)-METHYLTRANSFERASE (DECARBOXYLATING)"/>
    <property type="match status" value="1"/>
</dbReference>
<dbReference type="Gene3D" id="3.40.50.150">
    <property type="entry name" value="Vaccinia Virus protein VP39"/>
    <property type="match status" value="1"/>
</dbReference>
<dbReference type="STRING" id="39060.SAMN05660706_11383"/>
<dbReference type="InterPro" id="IPR014008">
    <property type="entry name" value="Cbl_synth_MTase_CbiT"/>
</dbReference>
<dbReference type="SUPFAM" id="SSF53335">
    <property type="entry name" value="S-adenosyl-L-methionine-dependent methyltransferases"/>
    <property type="match status" value="1"/>
</dbReference>
<dbReference type="UniPathway" id="UPA00148"/>
<dbReference type="NCBIfam" id="TIGR02469">
    <property type="entry name" value="CbiT"/>
    <property type="match status" value="1"/>
</dbReference>
<name>A0A1I6DMA6_9FIRM</name>
<feature type="domain" description="Methyltransferase" evidence="6">
    <location>
        <begin position="44"/>
        <end position="145"/>
    </location>
</feature>
<keyword evidence="5" id="KW-0949">S-adenosyl-L-methionine</keyword>